<protein>
    <recommendedName>
        <fullName evidence="3">DUF2914 domain-containing protein</fullName>
    </recommendedName>
</protein>
<dbReference type="InterPro" id="IPR022606">
    <property type="entry name" value="DUF2914"/>
</dbReference>
<feature type="domain" description="DUF2914" evidence="3">
    <location>
        <begin position="135"/>
        <end position="192"/>
    </location>
</feature>
<comment type="caution">
    <text evidence="4">The sequence shown here is derived from an EMBL/GenBank/DDBJ whole genome shotgun (WGS) entry which is preliminary data.</text>
</comment>
<dbReference type="AlphaFoldDB" id="A0A2H0XYZ4"/>
<evidence type="ECO:0000256" key="2">
    <source>
        <dbReference type="SAM" id="Phobius"/>
    </source>
</evidence>
<dbReference type="Pfam" id="PF11141">
    <property type="entry name" value="DUF2914"/>
    <property type="match status" value="1"/>
</dbReference>
<organism evidence="4 5">
    <name type="scientific">Candidatus Saganbacteria bacterium CG08_land_8_20_14_0_20_45_16</name>
    <dbReference type="NCBI Taxonomy" id="2014293"/>
    <lineage>
        <taxon>Bacteria</taxon>
        <taxon>Bacillati</taxon>
        <taxon>Saganbacteria</taxon>
    </lineage>
</organism>
<gene>
    <name evidence="4" type="ORF">COT42_03470</name>
</gene>
<dbReference type="EMBL" id="PEYM01000059">
    <property type="protein sequence ID" value="PIS30247.1"/>
    <property type="molecule type" value="Genomic_DNA"/>
</dbReference>
<feature type="transmembrane region" description="Helical" evidence="2">
    <location>
        <begin position="17"/>
        <end position="37"/>
    </location>
</feature>
<name>A0A2H0XYZ4_UNCSA</name>
<reference evidence="4 5" key="1">
    <citation type="submission" date="2017-09" db="EMBL/GenBank/DDBJ databases">
        <title>Depth-based differentiation of microbial function through sediment-hosted aquifers and enrichment of novel symbionts in the deep terrestrial subsurface.</title>
        <authorList>
            <person name="Probst A.J."/>
            <person name="Ladd B."/>
            <person name="Jarett J.K."/>
            <person name="Geller-Mcgrath D.E."/>
            <person name="Sieber C.M."/>
            <person name="Emerson J.B."/>
            <person name="Anantharaman K."/>
            <person name="Thomas B.C."/>
            <person name="Malmstrom R."/>
            <person name="Stieglmeier M."/>
            <person name="Klingl A."/>
            <person name="Woyke T."/>
            <person name="Ryan C.M."/>
            <person name="Banfield J.F."/>
        </authorList>
    </citation>
    <scope>NUCLEOTIDE SEQUENCE [LARGE SCALE GENOMIC DNA]</scope>
    <source>
        <strain evidence="4">CG08_land_8_20_14_0_20_45_16</strain>
    </source>
</reference>
<dbReference type="Proteomes" id="UP000231343">
    <property type="component" value="Unassembled WGS sequence"/>
</dbReference>
<keyword evidence="2" id="KW-0472">Membrane</keyword>
<keyword evidence="2" id="KW-1133">Transmembrane helix</keyword>
<accession>A0A2H0XYZ4</accession>
<keyword evidence="2" id="KW-0812">Transmembrane</keyword>
<feature type="region of interest" description="Disordered" evidence="1">
    <location>
        <begin position="44"/>
        <end position="63"/>
    </location>
</feature>
<evidence type="ECO:0000256" key="1">
    <source>
        <dbReference type="SAM" id="MobiDB-lite"/>
    </source>
</evidence>
<evidence type="ECO:0000313" key="4">
    <source>
        <dbReference type="EMBL" id="PIS30247.1"/>
    </source>
</evidence>
<proteinExistence type="predicted"/>
<evidence type="ECO:0000259" key="3">
    <source>
        <dbReference type="Pfam" id="PF11141"/>
    </source>
</evidence>
<sequence length="201" mass="22951">MSKIVGYTQYKKKLPGWFWLALLFFALLLFVLWLVSLNPTAETEKKTTTTTHKKAATTTTTKQQLKPTTSTVVVKSVPKLEQPTVDNNMIKVLKQDFCKMLEDQQPREIAKTFAPEERVYCYTEIEATSPPVVITQVWFDGAGNRYFAIDLDIWRQPGRTWSMITLPPDSDGTWQVKVMAGEKILSQQEFKVVARPNSVSE</sequence>
<evidence type="ECO:0000313" key="5">
    <source>
        <dbReference type="Proteomes" id="UP000231343"/>
    </source>
</evidence>